<evidence type="ECO:0000259" key="4">
    <source>
        <dbReference type="PROSITE" id="PS50043"/>
    </source>
</evidence>
<accession>A0A6C2U8C0</accession>
<keyword evidence="2" id="KW-0238">DNA-binding</keyword>
<keyword evidence="3" id="KW-0804">Transcription</keyword>
<evidence type="ECO:0000313" key="5">
    <source>
        <dbReference type="EMBL" id="VGO15664.1"/>
    </source>
</evidence>
<feature type="domain" description="HTH luxR-type" evidence="4">
    <location>
        <begin position="1"/>
        <end position="54"/>
    </location>
</feature>
<dbReference type="SUPFAM" id="SSF46894">
    <property type="entry name" value="C-terminal effector domain of the bipartite response regulators"/>
    <property type="match status" value="1"/>
</dbReference>
<dbReference type="PANTHER" id="PTHR44688:SF16">
    <property type="entry name" value="DNA-BINDING TRANSCRIPTIONAL ACTIVATOR DEVR_DOSR"/>
    <property type="match status" value="1"/>
</dbReference>
<gene>
    <name evidence="5" type="primary">desR</name>
    <name evidence="5" type="ORF">PDESU_04249</name>
</gene>
<evidence type="ECO:0000313" key="6">
    <source>
        <dbReference type="Proteomes" id="UP000366872"/>
    </source>
</evidence>
<dbReference type="SMART" id="SM00421">
    <property type="entry name" value="HTH_LUXR"/>
    <property type="match status" value="1"/>
</dbReference>
<dbReference type="InterPro" id="IPR036388">
    <property type="entry name" value="WH-like_DNA-bd_sf"/>
</dbReference>
<dbReference type="PRINTS" id="PR00038">
    <property type="entry name" value="HTHLUXR"/>
</dbReference>
<dbReference type="PANTHER" id="PTHR44688">
    <property type="entry name" value="DNA-BINDING TRANSCRIPTIONAL ACTIVATOR DEVR_DOSR"/>
    <property type="match status" value="1"/>
</dbReference>
<dbReference type="PROSITE" id="PS50043">
    <property type="entry name" value="HTH_LUXR_2"/>
    <property type="match status" value="1"/>
</dbReference>
<dbReference type="InterPro" id="IPR000792">
    <property type="entry name" value="Tscrpt_reg_LuxR_C"/>
</dbReference>
<dbReference type="AlphaFoldDB" id="A0A6C2U8C0"/>
<dbReference type="Proteomes" id="UP000366872">
    <property type="component" value="Unassembled WGS sequence"/>
</dbReference>
<proteinExistence type="predicted"/>
<dbReference type="EMBL" id="CAAHFG010000002">
    <property type="protein sequence ID" value="VGO15664.1"/>
    <property type="molecule type" value="Genomic_DNA"/>
</dbReference>
<sequence length="60" mass="6489">MEILTLLGDGLLKKEIADRLGIGVGTVKTHIRHIYEKLQVENAPSAISKAYKSGILPSSN</sequence>
<organism evidence="5 6">
    <name type="scientific">Pontiella desulfatans</name>
    <dbReference type="NCBI Taxonomy" id="2750659"/>
    <lineage>
        <taxon>Bacteria</taxon>
        <taxon>Pseudomonadati</taxon>
        <taxon>Kiritimatiellota</taxon>
        <taxon>Kiritimatiellia</taxon>
        <taxon>Kiritimatiellales</taxon>
        <taxon>Pontiellaceae</taxon>
        <taxon>Pontiella</taxon>
    </lineage>
</organism>
<dbReference type="Gene3D" id="1.10.10.10">
    <property type="entry name" value="Winged helix-like DNA-binding domain superfamily/Winged helix DNA-binding domain"/>
    <property type="match status" value="1"/>
</dbReference>
<dbReference type="Pfam" id="PF00196">
    <property type="entry name" value="GerE"/>
    <property type="match status" value="1"/>
</dbReference>
<evidence type="ECO:0000256" key="3">
    <source>
        <dbReference type="ARBA" id="ARBA00023163"/>
    </source>
</evidence>
<evidence type="ECO:0000256" key="1">
    <source>
        <dbReference type="ARBA" id="ARBA00023015"/>
    </source>
</evidence>
<keyword evidence="1" id="KW-0805">Transcription regulation</keyword>
<protein>
    <submittedName>
        <fullName evidence="5">Transcriptional regulatory protein DesR</fullName>
    </submittedName>
</protein>
<dbReference type="GO" id="GO:0003677">
    <property type="term" value="F:DNA binding"/>
    <property type="evidence" value="ECO:0007669"/>
    <property type="project" value="UniProtKB-KW"/>
</dbReference>
<dbReference type="GO" id="GO:0006355">
    <property type="term" value="P:regulation of DNA-templated transcription"/>
    <property type="evidence" value="ECO:0007669"/>
    <property type="project" value="InterPro"/>
</dbReference>
<dbReference type="InterPro" id="IPR016032">
    <property type="entry name" value="Sig_transdc_resp-reg_C-effctor"/>
</dbReference>
<reference evidence="5 6" key="1">
    <citation type="submission" date="2019-04" db="EMBL/GenBank/DDBJ databases">
        <authorList>
            <person name="Van Vliet M D."/>
        </authorList>
    </citation>
    <scope>NUCLEOTIDE SEQUENCE [LARGE SCALE GENOMIC DNA]</scope>
    <source>
        <strain evidence="5 6">F1</strain>
    </source>
</reference>
<keyword evidence="6" id="KW-1185">Reference proteome</keyword>
<dbReference type="CDD" id="cd06170">
    <property type="entry name" value="LuxR_C_like"/>
    <property type="match status" value="1"/>
</dbReference>
<name>A0A6C2U8C0_PONDE</name>
<evidence type="ECO:0000256" key="2">
    <source>
        <dbReference type="ARBA" id="ARBA00023125"/>
    </source>
</evidence>